<evidence type="ECO:0008006" key="3">
    <source>
        <dbReference type="Google" id="ProtNLM"/>
    </source>
</evidence>
<evidence type="ECO:0000256" key="1">
    <source>
        <dbReference type="SAM" id="MobiDB-lite"/>
    </source>
</evidence>
<organism evidence="2">
    <name type="scientific">Attheya septentrionalis</name>
    <dbReference type="NCBI Taxonomy" id="420275"/>
    <lineage>
        <taxon>Eukaryota</taxon>
        <taxon>Sar</taxon>
        <taxon>Stramenopiles</taxon>
        <taxon>Ochrophyta</taxon>
        <taxon>Bacillariophyta</taxon>
        <taxon>Coscinodiscophyceae</taxon>
        <taxon>Chaetocerotophycidae</taxon>
        <taxon>Chaetocerotales</taxon>
        <taxon>Attheyaceae</taxon>
        <taxon>Attheya</taxon>
    </lineage>
</organism>
<dbReference type="AlphaFoldDB" id="A0A7S2XRZ8"/>
<reference evidence="2" key="1">
    <citation type="submission" date="2021-01" db="EMBL/GenBank/DDBJ databases">
        <authorList>
            <person name="Corre E."/>
            <person name="Pelletier E."/>
            <person name="Niang G."/>
            <person name="Scheremetjew M."/>
            <person name="Finn R."/>
            <person name="Kale V."/>
            <person name="Holt S."/>
            <person name="Cochrane G."/>
            <person name="Meng A."/>
            <person name="Brown T."/>
            <person name="Cohen L."/>
        </authorList>
    </citation>
    <scope>NUCLEOTIDE SEQUENCE</scope>
    <source>
        <strain evidence="2">CCMP2084</strain>
    </source>
</reference>
<name>A0A7S2XRZ8_9STRA</name>
<evidence type="ECO:0000313" key="2">
    <source>
        <dbReference type="EMBL" id="CAD9818845.1"/>
    </source>
</evidence>
<proteinExistence type="predicted"/>
<protein>
    <recommendedName>
        <fullName evidence="3">Outer kinetochore protein DAD1</fullName>
    </recommendedName>
</protein>
<gene>
    <name evidence="2" type="ORF">ASEP1449_LOCUS10677</name>
</gene>
<feature type="region of interest" description="Disordered" evidence="1">
    <location>
        <begin position="1"/>
        <end position="34"/>
    </location>
</feature>
<feature type="compositionally biased region" description="Basic and acidic residues" evidence="1">
    <location>
        <begin position="1"/>
        <end position="10"/>
    </location>
</feature>
<feature type="compositionally biased region" description="Low complexity" evidence="1">
    <location>
        <begin position="14"/>
        <end position="26"/>
    </location>
</feature>
<accession>A0A7S2XRZ8</accession>
<dbReference type="EMBL" id="HBHQ01015986">
    <property type="protein sequence ID" value="CAD9818845.1"/>
    <property type="molecule type" value="Transcribed_RNA"/>
</dbReference>
<sequence length="102" mass="11462">MSETPKESVAVKETTPAATPTTTSTTNRLEEGEASYREERRILLDNVAESLLHLVRQMGRANENLHGMVEGCREVEEVSTVWKDAFRADDLPQEDILDTSKE</sequence>